<reference evidence="10 11" key="1">
    <citation type="journal article" date="2015" name="Plant Cell">
        <title>Oil accumulation by the oleaginous diatom Fistulifera solaris as revealed by the genome and transcriptome.</title>
        <authorList>
            <person name="Tanaka T."/>
            <person name="Maeda Y."/>
            <person name="Veluchamy A."/>
            <person name="Tanaka M."/>
            <person name="Abida H."/>
            <person name="Marechal E."/>
            <person name="Bowler C."/>
            <person name="Muto M."/>
            <person name="Sunaga Y."/>
            <person name="Tanaka M."/>
            <person name="Yoshino T."/>
            <person name="Taniguchi T."/>
            <person name="Fukuda Y."/>
            <person name="Nemoto M."/>
            <person name="Matsumoto M."/>
            <person name="Wong P.S."/>
            <person name="Aburatani S."/>
            <person name="Fujibuchi W."/>
        </authorList>
    </citation>
    <scope>NUCLEOTIDE SEQUENCE [LARGE SCALE GENOMIC DNA]</scope>
    <source>
        <strain evidence="10 11">JPCC DA0580</strain>
    </source>
</reference>
<dbReference type="PANTHER" id="PTHR21461">
    <property type="entry name" value="GLYCOSYLTRANSFERASE FAMILY 92 PROTEIN"/>
    <property type="match status" value="1"/>
</dbReference>
<name>A0A1Z5JP68_FISSO</name>
<evidence type="ECO:0000256" key="9">
    <source>
        <dbReference type="SAM" id="Phobius"/>
    </source>
</evidence>
<dbReference type="InterPro" id="IPR008166">
    <property type="entry name" value="Glyco_transf_92"/>
</dbReference>
<dbReference type="InParanoid" id="A0A1Z5JP68"/>
<comment type="subcellular location">
    <subcellularLocation>
        <location evidence="1">Membrane</location>
        <topology evidence="1">Single-pass membrane protein</topology>
    </subcellularLocation>
</comment>
<dbReference type="Pfam" id="PF01697">
    <property type="entry name" value="Glyco_transf_92"/>
    <property type="match status" value="1"/>
</dbReference>
<proteinExistence type="inferred from homology"/>
<comment type="similarity">
    <text evidence="2">Belongs to the glycosyltransferase 92 family.</text>
</comment>
<dbReference type="GO" id="GO:0005737">
    <property type="term" value="C:cytoplasm"/>
    <property type="evidence" value="ECO:0007669"/>
    <property type="project" value="TreeGrafter"/>
</dbReference>
<evidence type="ECO:0000256" key="6">
    <source>
        <dbReference type="ARBA" id="ARBA00022989"/>
    </source>
</evidence>
<keyword evidence="6 9" id="KW-1133">Transmembrane helix</keyword>
<accession>A0A1Z5JP68</accession>
<evidence type="ECO:0000256" key="4">
    <source>
        <dbReference type="ARBA" id="ARBA00022679"/>
    </source>
</evidence>
<dbReference type="AlphaFoldDB" id="A0A1Z5JP68"/>
<keyword evidence="11" id="KW-1185">Reference proteome</keyword>
<dbReference type="Proteomes" id="UP000198406">
    <property type="component" value="Unassembled WGS sequence"/>
</dbReference>
<dbReference type="GO" id="GO:0016020">
    <property type="term" value="C:membrane"/>
    <property type="evidence" value="ECO:0007669"/>
    <property type="project" value="UniProtKB-SubCell"/>
</dbReference>
<dbReference type="GO" id="GO:0016757">
    <property type="term" value="F:glycosyltransferase activity"/>
    <property type="evidence" value="ECO:0007669"/>
    <property type="project" value="UniProtKB-KW"/>
</dbReference>
<gene>
    <name evidence="10" type="ORF">FisN_3Lh272</name>
</gene>
<evidence type="ECO:0000256" key="3">
    <source>
        <dbReference type="ARBA" id="ARBA00022676"/>
    </source>
</evidence>
<dbReference type="EMBL" id="BDSP01000096">
    <property type="protein sequence ID" value="GAX15825.1"/>
    <property type="molecule type" value="Genomic_DNA"/>
</dbReference>
<evidence type="ECO:0008006" key="12">
    <source>
        <dbReference type="Google" id="ProtNLM"/>
    </source>
</evidence>
<feature type="transmembrane region" description="Helical" evidence="9">
    <location>
        <begin position="21"/>
        <end position="44"/>
    </location>
</feature>
<organism evidence="10 11">
    <name type="scientific">Fistulifera solaris</name>
    <name type="common">Oleaginous diatom</name>
    <dbReference type="NCBI Taxonomy" id="1519565"/>
    <lineage>
        <taxon>Eukaryota</taxon>
        <taxon>Sar</taxon>
        <taxon>Stramenopiles</taxon>
        <taxon>Ochrophyta</taxon>
        <taxon>Bacillariophyta</taxon>
        <taxon>Bacillariophyceae</taxon>
        <taxon>Bacillariophycidae</taxon>
        <taxon>Naviculales</taxon>
        <taxon>Naviculaceae</taxon>
        <taxon>Fistulifera</taxon>
    </lineage>
</organism>
<evidence type="ECO:0000313" key="10">
    <source>
        <dbReference type="EMBL" id="GAX15825.1"/>
    </source>
</evidence>
<evidence type="ECO:0000313" key="11">
    <source>
        <dbReference type="Proteomes" id="UP000198406"/>
    </source>
</evidence>
<dbReference type="PANTHER" id="PTHR21461:SF69">
    <property type="entry name" value="GLYCOSYLTRANSFERASE FAMILY 92 PROTEIN"/>
    <property type="match status" value="1"/>
</dbReference>
<keyword evidence="5 9" id="KW-0812">Transmembrane</keyword>
<dbReference type="OrthoDB" id="2526284at2759"/>
<protein>
    <recommendedName>
        <fullName evidence="12">Glycosyltransferase family 92 protein</fullName>
    </recommendedName>
</protein>
<sequence length="783" mass="90478">MVGVATNRSMALRRRKKRGMRAVFIGVILLCLGMGYLIMILYVARSSLSSSQQEANEKQNSPISLRTTTQDSVKNKKDPVRRHHLELEFGAGVEPDHLVELDPKDAPILYMDDPPIQQHPAPENVLQAYLEPLNYDDWKVQPLPLRRTAKADRLKKVSYTRLSSCSKLTQQWPMDDPPTDEDPFLPWIHDVFPTADGKYIQFVTQNKRRCRTGSKEKDILAHMAPQASLFQHVSVKRMEEGRYRLASHDDADPDAMATRFICRFKPSMEETLSVYNFDYDWASYRKHYKVSFAEDDGGIKQIHTTQLIFRCPVPESLQEQIRTGETVQDDWASLFVDLIPIRTGPRWGPPNQYLVPQYDEFNDKNPAVRFDPDQVWGKEHILPRIEDSGRWENIPICKPSLMTYGPYNENEDTENAVVSPDEPLKKHRLVSCLWASSGYATRGNRFAINDGQRRLLEWISYNSILGFDHFYVYDNSGAFSAESSLKPIVDLFPGKITYIPWPAKICNNNPNNVDSVGERSSQYAAESSCRLRFGPHVDWIGQFDIDEYLVPMGKHNNVTSLLDELEEEGTKIVSFGSWRAWPRWKFVETPEPINDKEVCWSNEPCFDLRVPLSNTMLQAYNCDRQKPGEKTSTMPAEKQLYTSDYVLQHFVHYSAVTQLSEKNRTEYIKEGFRWKNRAFPDPRQRFANEKEEGLMIHTKAVARQDTAGWERACSIESQKLPKRKQGLCRLGIPWPEDTSQQNTNNATDDGWAYNCYVNQKVEEFFVPKLKEKLAKWAHFFDKV</sequence>
<keyword evidence="3" id="KW-0328">Glycosyltransferase</keyword>
<keyword evidence="7 9" id="KW-0472">Membrane</keyword>
<feature type="compositionally biased region" description="Polar residues" evidence="8">
    <location>
        <begin position="53"/>
        <end position="72"/>
    </location>
</feature>
<comment type="caution">
    <text evidence="10">The sequence shown here is derived from an EMBL/GenBank/DDBJ whole genome shotgun (WGS) entry which is preliminary data.</text>
</comment>
<evidence type="ECO:0000256" key="7">
    <source>
        <dbReference type="ARBA" id="ARBA00023136"/>
    </source>
</evidence>
<feature type="region of interest" description="Disordered" evidence="8">
    <location>
        <begin position="53"/>
        <end position="75"/>
    </location>
</feature>
<keyword evidence="4" id="KW-0808">Transferase</keyword>
<evidence type="ECO:0000256" key="8">
    <source>
        <dbReference type="SAM" id="MobiDB-lite"/>
    </source>
</evidence>
<evidence type="ECO:0000256" key="1">
    <source>
        <dbReference type="ARBA" id="ARBA00004167"/>
    </source>
</evidence>
<evidence type="ECO:0000256" key="2">
    <source>
        <dbReference type="ARBA" id="ARBA00007647"/>
    </source>
</evidence>
<evidence type="ECO:0000256" key="5">
    <source>
        <dbReference type="ARBA" id="ARBA00022692"/>
    </source>
</evidence>